<name>A0A662YY24_ACIRT</name>
<dbReference type="PANTHER" id="PTHR24028:SF328">
    <property type="entry name" value="CADHERIN-3"/>
    <property type="match status" value="1"/>
</dbReference>
<evidence type="ECO:0000256" key="4">
    <source>
        <dbReference type="ARBA" id="ARBA00022692"/>
    </source>
</evidence>
<dbReference type="CDD" id="cd11304">
    <property type="entry name" value="Cadherin_repeat"/>
    <property type="match status" value="15"/>
</dbReference>
<evidence type="ECO:0000313" key="15">
    <source>
        <dbReference type="Proteomes" id="UP000289886"/>
    </source>
</evidence>
<dbReference type="InterPro" id="IPR015919">
    <property type="entry name" value="Cadherin-like_sf"/>
</dbReference>
<evidence type="ECO:0000256" key="7">
    <source>
        <dbReference type="ARBA" id="ARBA00022837"/>
    </source>
</evidence>
<dbReference type="PRINTS" id="PR00205">
    <property type="entry name" value="CADHERIN"/>
</dbReference>
<evidence type="ECO:0000256" key="3">
    <source>
        <dbReference type="ARBA" id="ARBA00022553"/>
    </source>
</evidence>
<keyword evidence="7 12" id="KW-0106">Calcium</keyword>
<dbReference type="FunFam" id="2.60.40.60:FF:000254">
    <property type="entry name" value="Dachsous cadherin-related 1"/>
    <property type="match status" value="1"/>
</dbReference>
<dbReference type="FunFam" id="2.60.40.60:FF:000020">
    <property type="entry name" value="Dachsous cadherin-related 1b"/>
    <property type="match status" value="5"/>
</dbReference>
<dbReference type="SUPFAM" id="SSF49313">
    <property type="entry name" value="Cadherin-like"/>
    <property type="match status" value="15"/>
</dbReference>
<dbReference type="Gene3D" id="2.60.40.60">
    <property type="entry name" value="Cadherins"/>
    <property type="match status" value="15"/>
</dbReference>
<evidence type="ECO:0000256" key="5">
    <source>
        <dbReference type="ARBA" id="ARBA00022729"/>
    </source>
</evidence>
<dbReference type="FunFam" id="2.60.40.60:FF:000226">
    <property type="entry name" value="Dachsous, isoform B"/>
    <property type="match status" value="1"/>
</dbReference>
<keyword evidence="15" id="KW-1185">Reference proteome</keyword>
<dbReference type="EMBL" id="SCEB01000129">
    <property type="protein sequence ID" value="RXN00782.1"/>
    <property type="molecule type" value="Genomic_DNA"/>
</dbReference>
<dbReference type="FunFam" id="2.60.40.60:FF:000150">
    <property type="entry name" value="Dachsous cadherin-related 1"/>
    <property type="match status" value="1"/>
</dbReference>
<dbReference type="InterPro" id="IPR020894">
    <property type="entry name" value="Cadherin_CS"/>
</dbReference>
<dbReference type="Proteomes" id="UP000289886">
    <property type="component" value="Unassembled WGS sequence"/>
</dbReference>
<evidence type="ECO:0000256" key="6">
    <source>
        <dbReference type="ARBA" id="ARBA00022737"/>
    </source>
</evidence>
<dbReference type="PROSITE" id="PS50268">
    <property type="entry name" value="CADHERIN_2"/>
    <property type="match status" value="15"/>
</dbReference>
<dbReference type="PROSITE" id="PS00232">
    <property type="entry name" value="CADHERIN_1"/>
    <property type="match status" value="8"/>
</dbReference>
<dbReference type="Pfam" id="PF00028">
    <property type="entry name" value="Cadherin"/>
    <property type="match status" value="15"/>
</dbReference>
<feature type="domain" description="Cadherin" evidence="13">
    <location>
        <begin position="1184"/>
        <end position="1286"/>
    </location>
</feature>
<feature type="domain" description="Cadherin" evidence="13">
    <location>
        <begin position="1495"/>
        <end position="1599"/>
    </location>
</feature>
<sequence>MGVETVVILTNGRVEEAETACLVTAKDADGGSFGTIFYSIGSGIGSVVPTQFTIGKETGQICTSLTLDRDQGPSSYDFTVTAVDGGGLNSMAYVKVFLVDINDNSPVFYPIHYAVSLSTQSAPGTSVIKVTAHDQDEGQNGRVTYSTAPGGSSPYFTLNKDTGVISLSRSLHGKANSVIQLVISAQDGGGLTAKFNARVNISVVAGSVVPPVFEQAHYFFTVSEDVLRGTQVGIVRASSGHGRSEGVSYTISSGDSDGYFTVDSETGALRTSRPLDHEAQPSLELEVQARSGSPPAFGQTQVRITIADINDNAPFFLPSSSESLLLAEATDIGTLVYHVRAEDRDSGPNGQLHFDLLSSGGQRTFGIERSTGDVRLIGGLSYETMPRYDLKVVAKDSGVPQLSTTFTLVVHVQAENDQGPVFDTLTYRVELKEGTPLNTRFLQVRALNRETTTTSSTTGSSSTILAYHLRPDGDAAGFGIAPDSGWLFVKSILDRETKDLYLLTVLATSGTGQLKKTGSATVRISVTDENDNAPRLTQERAFLAVRENLPPGTGFGRVAATDRDAGLNSRLTFRLLHPDRNFQMNSQTGEISTRTALDREHQSSYQLVVVVQDGGTPPRSATGTAHITVLDENDNAPAFTHAPPGRELVLQVLEGKPSGTLLGSVQAKDPDEGENGTIYYSLSGTRAERFSLNPNTGELRLAAPLSHTDRADYTFTVTATGRGSSPQSTSAALRIQVRGSSPQSTSAALRIQVLNPSKFLPHPGLPTLTLNSLEGIKPGSVVGSVGSKYLQRHPEEGQVTYTVVGSSDRDGTFVVDRLTGDIYLAQELDYEQGAHYTLQIEVDDFSRAYPTSRIILVDIDVQDSNDHVPQFPEDPVTIVIPENMVAGSSIYTFQAVDKDGSGPNSDIHYSILQQWPTNDENLALDPVTGVMSLGKSLDREVTPSLLLIVQAVDQALNVSQRRSSSVTARIFVTDENDNAPIFSSPTAVSVMEDQPIGFVVLYVMARDSDLGESGRVAYRIQSGNAGGRFNLNPNSVKALDREEQGLYNLTIVAEDHGSPQCTTLQLLSVQVIDVNDEAPQFQEVEFEAQISENQHAGTSVLRVTATDCDQGSNGFVTYGGIVEDGFTIDQATGVVTATRALDREVQDRYTVTVYAKDGGLPPNFATATVRITVLDENDNSPAFEKDSYHLEVPENQEPVALFTMKAMDHDAGENGRVEYKIVGDPAGDFHIDGNSGVLSTSQPLDRERIASYYLTIEARDHGTPQLSSTASVVVTVLDVNDNNPMFKEGAYTIDISEDAPIGTLVLDITATDADDGTNGMVLYYLSNESLGMFNVNQETGKITTAGLLDREKRAAYSFLVNAVDSSPAKPRNASARVTVNIKDVNDNSPFFIQDPLIINISSSISINQVVATMRAEDKDFGANASIFYRFASLVAGFSINSFTGEIRLVAPLSSMTQMERTLYVVATDQGTPAQLSTGVVVIYVKEEDYRGVRFPRSARDVSLQENAASDTLIGTELTQVTGNDVDSGPALSYTLLLDGSSVGKFGIHRYGGVISLTAPLDFEERSWYTLTICSSDSKHKSEANLTVLVEDVNDNAPAFTQDLYQVPITLYPV</sequence>
<feature type="domain" description="Cadherin" evidence="13">
    <location>
        <begin position="214"/>
        <end position="316"/>
    </location>
</feature>
<comment type="caution">
    <text evidence="14">The sequence shown here is derived from an EMBL/GenBank/DDBJ whole genome shotgun (WGS) entry which is preliminary data.</text>
</comment>
<evidence type="ECO:0000313" key="14">
    <source>
        <dbReference type="EMBL" id="RXN00782.1"/>
    </source>
</evidence>
<evidence type="ECO:0000256" key="11">
    <source>
        <dbReference type="ARBA" id="ARBA00023180"/>
    </source>
</evidence>
<dbReference type="GO" id="GO:0005509">
    <property type="term" value="F:calcium ion binding"/>
    <property type="evidence" value="ECO:0007669"/>
    <property type="project" value="UniProtKB-UniRule"/>
</dbReference>
<evidence type="ECO:0000256" key="12">
    <source>
        <dbReference type="PROSITE-ProRule" id="PRU00043"/>
    </source>
</evidence>
<keyword evidence="11" id="KW-0325">Glycoprotein</keyword>
<feature type="domain" description="Cadherin" evidence="13">
    <location>
        <begin position="318"/>
        <end position="422"/>
    </location>
</feature>
<feature type="domain" description="Cadherin" evidence="13">
    <location>
        <begin position="644"/>
        <end position="768"/>
    </location>
</feature>
<feature type="domain" description="Cadherin" evidence="13">
    <location>
        <begin position="537"/>
        <end position="639"/>
    </location>
</feature>
<keyword evidence="4" id="KW-0812">Transmembrane</keyword>
<feature type="domain" description="Cadherin" evidence="13">
    <location>
        <begin position="109"/>
        <end position="213"/>
    </location>
</feature>
<keyword evidence="6" id="KW-0677">Repeat</keyword>
<gene>
    <name evidence="14" type="ORF">EOD39_8702</name>
</gene>
<feature type="domain" description="Cadherin" evidence="13">
    <location>
        <begin position="1082"/>
        <end position="1183"/>
    </location>
</feature>
<feature type="domain" description="Cadherin" evidence="13">
    <location>
        <begin position="872"/>
        <end position="982"/>
    </location>
</feature>
<dbReference type="FunFam" id="2.60.40.60:FF:000116">
    <property type="entry name" value="Dachsous cadherin-related 2"/>
    <property type="match status" value="1"/>
</dbReference>
<dbReference type="GO" id="GO:0007163">
    <property type="term" value="P:establishment or maintenance of cell polarity"/>
    <property type="evidence" value="ECO:0007669"/>
    <property type="project" value="UniProtKB-ARBA"/>
</dbReference>
<feature type="domain" description="Cadherin" evidence="13">
    <location>
        <begin position="774"/>
        <end position="871"/>
    </location>
</feature>
<dbReference type="SMART" id="SM00112">
    <property type="entry name" value="CA"/>
    <property type="match status" value="15"/>
</dbReference>
<evidence type="ECO:0000256" key="8">
    <source>
        <dbReference type="ARBA" id="ARBA00022889"/>
    </source>
</evidence>
<evidence type="ECO:0000259" key="13">
    <source>
        <dbReference type="PROSITE" id="PS50268"/>
    </source>
</evidence>
<protein>
    <submittedName>
        <fullName evidence="14">Protocadherin-16</fullName>
    </submittedName>
</protein>
<dbReference type="FunFam" id="2.60.40.60:FF:000035">
    <property type="entry name" value="Protocadherin Fat 3"/>
    <property type="match status" value="2"/>
</dbReference>
<comment type="subcellular location">
    <subcellularLocation>
        <location evidence="1">Cell membrane</location>
        <topology evidence="1">Single-pass type I membrane protein</topology>
    </subcellularLocation>
</comment>
<dbReference type="FunFam" id="2.60.40.60:FF:000081">
    <property type="entry name" value="protocadherin Fat 4"/>
    <property type="match status" value="1"/>
</dbReference>
<dbReference type="GO" id="GO:0048729">
    <property type="term" value="P:tissue morphogenesis"/>
    <property type="evidence" value="ECO:0007669"/>
    <property type="project" value="UniProtKB-ARBA"/>
</dbReference>
<accession>A0A662YY24</accession>
<feature type="domain" description="Cadherin" evidence="13">
    <location>
        <begin position="1287"/>
        <end position="1391"/>
    </location>
</feature>
<evidence type="ECO:0000256" key="2">
    <source>
        <dbReference type="ARBA" id="ARBA00022475"/>
    </source>
</evidence>
<dbReference type="FunFam" id="2.60.40.60:FF:000060">
    <property type="entry name" value="Putative cadherin-23"/>
    <property type="match status" value="1"/>
</dbReference>
<dbReference type="PANTHER" id="PTHR24028">
    <property type="entry name" value="CADHERIN-87A"/>
    <property type="match status" value="1"/>
</dbReference>
<dbReference type="InterPro" id="IPR050174">
    <property type="entry name" value="Protocadherin/Cadherin-CA"/>
</dbReference>
<dbReference type="GO" id="GO:0005886">
    <property type="term" value="C:plasma membrane"/>
    <property type="evidence" value="ECO:0007669"/>
    <property type="project" value="UniProtKB-SubCell"/>
</dbReference>
<organism evidence="14 15">
    <name type="scientific">Acipenser ruthenus</name>
    <name type="common">Sterlet sturgeon</name>
    <dbReference type="NCBI Taxonomy" id="7906"/>
    <lineage>
        <taxon>Eukaryota</taxon>
        <taxon>Metazoa</taxon>
        <taxon>Chordata</taxon>
        <taxon>Craniata</taxon>
        <taxon>Vertebrata</taxon>
        <taxon>Euteleostomi</taxon>
        <taxon>Actinopterygii</taxon>
        <taxon>Chondrostei</taxon>
        <taxon>Acipenseriformes</taxon>
        <taxon>Acipenseridae</taxon>
        <taxon>Acipenser</taxon>
    </lineage>
</organism>
<dbReference type="GO" id="GO:0003007">
    <property type="term" value="P:heart morphogenesis"/>
    <property type="evidence" value="ECO:0007669"/>
    <property type="project" value="UniProtKB-ARBA"/>
</dbReference>
<evidence type="ECO:0000256" key="9">
    <source>
        <dbReference type="ARBA" id="ARBA00022989"/>
    </source>
</evidence>
<dbReference type="GO" id="GO:0007156">
    <property type="term" value="P:homophilic cell adhesion via plasma membrane adhesion molecules"/>
    <property type="evidence" value="ECO:0007669"/>
    <property type="project" value="InterPro"/>
</dbReference>
<reference evidence="14 15" key="1">
    <citation type="submission" date="2019-01" db="EMBL/GenBank/DDBJ databases">
        <title>Draft Genome and Complete Hox-Cluster Characterization of the Sterlet Sturgeon (Acipenser ruthenus).</title>
        <authorList>
            <person name="Wei Q."/>
        </authorList>
    </citation>
    <scope>NUCLEOTIDE SEQUENCE [LARGE SCALE GENOMIC DNA]</scope>
    <source>
        <strain evidence="14">WHYD16114868_AA</strain>
        <tissue evidence="14">Blood</tissue>
    </source>
</reference>
<keyword evidence="3" id="KW-0597">Phosphoprotein</keyword>
<feature type="domain" description="Cadherin" evidence="13">
    <location>
        <begin position="982"/>
        <end position="1081"/>
    </location>
</feature>
<proteinExistence type="predicted"/>
<evidence type="ECO:0000256" key="10">
    <source>
        <dbReference type="ARBA" id="ARBA00023136"/>
    </source>
</evidence>
<keyword evidence="10" id="KW-0472">Membrane</keyword>
<dbReference type="InterPro" id="IPR002126">
    <property type="entry name" value="Cadherin-like_dom"/>
</dbReference>
<keyword evidence="8" id="KW-0130">Cell adhesion</keyword>
<feature type="domain" description="Cadherin" evidence="13">
    <location>
        <begin position="1392"/>
        <end position="1497"/>
    </location>
</feature>
<keyword evidence="5" id="KW-0732">Signal</keyword>
<evidence type="ECO:0000256" key="1">
    <source>
        <dbReference type="ARBA" id="ARBA00004251"/>
    </source>
</evidence>
<feature type="domain" description="Cadherin" evidence="13">
    <location>
        <begin position="23"/>
        <end position="108"/>
    </location>
</feature>
<keyword evidence="9" id="KW-1133">Transmembrane helix</keyword>
<keyword evidence="2" id="KW-1003">Cell membrane</keyword>
<feature type="domain" description="Cadherin" evidence="13">
    <location>
        <begin position="423"/>
        <end position="536"/>
    </location>
</feature>